<sequence>MTFIHRLPLHIVSSILDQLDTIAELGIAIRSHRIFYNAFKYNAQTICRSILSSQIPPNLFPYANALLESSVVDPSNHDSVKDLLRRLQSRIKNDPKSLERFTVTAYAALSRALAAVEILREDLVSEALPLFMSSFEADHASGASQQEIFRLNRAFMRYQIMCNLFCTPYDVGSRLIDEYITQYFFHPFSPWVNEQILCVYRYLERKVAEGQPLQLDLEGCRLVLIMLTAYDDVAAHDVDWGKVPVEWDYDANVCSMIQWNLGRGLPVLLSIIRATNFEERRQLLPMHPPRAYNMSNLPFQTLVHMLPENSLMEALNPNFSQRVLDECIEANFQRLCQPLDGVQDDISSTPYLLWRAVHSKESVSWVTVDWELHKNHWDCACFVWDLEKPQRSAVVQERSNELSDIEPFFPRLQSSWEHDDKLRSEKERWHISLAGGQGYWSSTTKDFNGITGLRKDQQDSLLKRFKDWEEKGIGHTWHHE</sequence>
<organism evidence="1 2">
    <name type="scientific">Colletotrichum chrysophilum</name>
    <dbReference type="NCBI Taxonomy" id="1836956"/>
    <lineage>
        <taxon>Eukaryota</taxon>
        <taxon>Fungi</taxon>
        <taxon>Dikarya</taxon>
        <taxon>Ascomycota</taxon>
        <taxon>Pezizomycotina</taxon>
        <taxon>Sordariomycetes</taxon>
        <taxon>Hypocreomycetidae</taxon>
        <taxon>Glomerellales</taxon>
        <taxon>Glomerellaceae</taxon>
        <taxon>Colletotrichum</taxon>
        <taxon>Colletotrichum gloeosporioides species complex</taxon>
    </lineage>
</organism>
<gene>
    <name evidence="1" type="ORF">CCHR01_01820</name>
</gene>
<dbReference type="EMBL" id="JAQOWY010000020">
    <property type="protein sequence ID" value="KAK1855496.1"/>
    <property type="molecule type" value="Genomic_DNA"/>
</dbReference>
<name>A0AAD9ESX7_9PEZI</name>
<protein>
    <submittedName>
        <fullName evidence="1">Uncharacterized protein</fullName>
    </submittedName>
</protein>
<evidence type="ECO:0000313" key="2">
    <source>
        <dbReference type="Proteomes" id="UP001243330"/>
    </source>
</evidence>
<accession>A0AAD9ESX7</accession>
<reference evidence="1" key="1">
    <citation type="submission" date="2023-01" db="EMBL/GenBank/DDBJ databases">
        <title>Colletotrichum chrysophilum M932 genome sequence.</title>
        <authorList>
            <person name="Baroncelli R."/>
        </authorList>
    </citation>
    <scope>NUCLEOTIDE SEQUENCE</scope>
    <source>
        <strain evidence="1">M932</strain>
    </source>
</reference>
<comment type="caution">
    <text evidence="1">The sequence shown here is derived from an EMBL/GenBank/DDBJ whole genome shotgun (WGS) entry which is preliminary data.</text>
</comment>
<keyword evidence="2" id="KW-1185">Reference proteome</keyword>
<proteinExistence type="predicted"/>
<dbReference type="Proteomes" id="UP001243330">
    <property type="component" value="Unassembled WGS sequence"/>
</dbReference>
<evidence type="ECO:0000313" key="1">
    <source>
        <dbReference type="EMBL" id="KAK1855496.1"/>
    </source>
</evidence>
<dbReference type="AlphaFoldDB" id="A0AAD9ESX7"/>